<proteinExistence type="predicted"/>
<dbReference type="EMBL" id="JBHUKQ010000015">
    <property type="protein sequence ID" value="MFD2484388.1"/>
    <property type="molecule type" value="Genomic_DNA"/>
</dbReference>
<keyword evidence="2" id="KW-1185">Reference proteome</keyword>
<gene>
    <name evidence="1" type="ORF">ACFSUT_29210</name>
</gene>
<evidence type="ECO:0000313" key="1">
    <source>
        <dbReference type="EMBL" id="MFD2484388.1"/>
    </source>
</evidence>
<protein>
    <submittedName>
        <fullName evidence="1">Uncharacterized protein</fullName>
    </submittedName>
</protein>
<organism evidence="1 2">
    <name type="scientific">Amycolatopsis albidoflavus</name>
    <dbReference type="NCBI Taxonomy" id="102226"/>
    <lineage>
        <taxon>Bacteria</taxon>
        <taxon>Bacillati</taxon>
        <taxon>Actinomycetota</taxon>
        <taxon>Actinomycetes</taxon>
        <taxon>Pseudonocardiales</taxon>
        <taxon>Pseudonocardiaceae</taxon>
        <taxon>Amycolatopsis</taxon>
    </lineage>
</organism>
<evidence type="ECO:0000313" key="2">
    <source>
        <dbReference type="Proteomes" id="UP001597542"/>
    </source>
</evidence>
<sequence>MDRVPAGAQTTTVHNGSAAGRLRGDLAALAESAARGAGNSGADDALLAAIQAAQLLADARIAAGPARAECLRAAQHCLRAASLATRFAIVAAADDCRRPR</sequence>
<reference evidence="2" key="1">
    <citation type="journal article" date="2019" name="Int. J. Syst. Evol. Microbiol.">
        <title>The Global Catalogue of Microorganisms (GCM) 10K type strain sequencing project: providing services to taxonomists for standard genome sequencing and annotation.</title>
        <authorList>
            <consortium name="The Broad Institute Genomics Platform"/>
            <consortium name="The Broad Institute Genome Sequencing Center for Infectious Disease"/>
            <person name="Wu L."/>
            <person name="Ma J."/>
        </authorList>
    </citation>
    <scope>NUCLEOTIDE SEQUENCE [LARGE SCALE GENOMIC DNA]</scope>
    <source>
        <strain evidence="2">CGMCC 4.7638</strain>
    </source>
</reference>
<comment type="caution">
    <text evidence="1">The sequence shown here is derived from an EMBL/GenBank/DDBJ whole genome shotgun (WGS) entry which is preliminary data.</text>
</comment>
<name>A0ABW5I6P7_9PSEU</name>
<accession>A0ABW5I6P7</accession>
<dbReference type="RefSeq" id="WP_344274965.1">
    <property type="nucleotide sequence ID" value="NZ_BAAAHV010000012.1"/>
</dbReference>
<dbReference type="Proteomes" id="UP001597542">
    <property type="component" value="Unassembled WGS sequence"/>
</dbReference>